<dbReference type="Proteomes" id="UP001501446">
    <property type="component" value="Unassembled WGS sequence"/>
</dbReference>
<protein>
    <submittedName>
        <fullName evidence="2">Uncharacterized protein</fullName>
    </submittedName>
</protein>
<keyword evidence="1" id="KW-1133">Transmembrane helix</keyword>
<comment type="caution">
    <text evidence="2">The sequence shown here is derived from an EMBL/GenBank/DDBJ whole genome shotgun (WGS) entry which is preliminary data.</text>
</comment>
<feature type="transmembrane region" description="Helical" evidence="1">
    <location>
        <begin position="64"/>
        <end position="84"/>
    </location>
</feature>
<organism evidence="2 3">
    <name type="scientific">Kocuria gwangalliensis</name>
    <dbReference type="NCBI Taxonomy" id="501592"/>
    <lineage>
        <taxon>Bacteria</taxon>
        <taxon>Bacillati</taxon>
        <taxon>Actinomycetota</taxon>
        <taxon>Actinomycetes</taxon>
        <taxon>Micrococcales</taxon>
        <taxon>Micrococcaceae</taxon>
        <taxon>Kocuria</taxon>
    </lineage>
</organism>
<reference evidence="3" key="1">
    <citation type="journal article" date="2019" name="Int. J. Syst. Evol. Microbiol.">
        <title>The Global Catalogue of Microorganisms (GCM) 10K type strain sequencing project: providing services to taxonomists for standard genome sequencing and annotation.</title>
        <authorList>
            <consortium name="The Broad Institute Genomics Platform"/>
            <consortium name="The Broad Institute Genome Sequencing Center for Infectious Disease"/>
            <person name="Wu L."/>
            <person name="Ma J."/>
        </authorList>
    </citation>
    <scope>NUCLEOTIDE SEQUENCE [LARGE SCALE GENOMIC DNA]</scope>
    <source>
        <strain evidence="3">JCM 18958</strain>
    </source>
</reference>
<dbReference type="RefSeq" id="WP_303382530.1">
    <property type="nucleotide sequence ID" value="NZ_BAABLN010000017.1"/>
</dbReference>
<name>A0ABP8WZ81_9MICC</name>
<sequence length="87" mass="8930">MTNTATDYRPRPNWGGPVAPIVAWAGALLSLTAVGFALSGYSAGTWLSFPLGLLGAVAGGNARRFLPMILCIIAASVLPLAILLTGF</sequence>
<accession>A0ABP8WZ81</accession>
<keyword evidence="1" id="KW-0472">Membrane</keyword>
<evidence type="ECO:0000313" key="3">
    <source>
        <dbReference type="Proteomes" id="UP001501446"/>
    </source>
</evidence>
<dbReference type="EMBL" id="BAABLN010000017">
    <property type="protein sequence ID" value="GAA4697759.1"/>
    <property type="molecule type" value="Genomic_DNA"/>
</dbReference>
<evidence type="ECO:0000256" key="1">
    <source>
        <dbReference type="SAM" id="Phobius"/>
    </source>
</evidence>
<keyword evidence="1" id="KW-0812">Transmembrane</keyword>
<keyword evidence="3" id="KW-1185">Reference proteome</keyword>
<feature type="transmembrane region" description="Helical" evidence="1">
    <location>
        <begin position="21"/>
        <end position="44"/>
    </location>
</feature>
<proteinExistence type="predicted"/>
<evidence type="ECO:0000313" key="2">
    <source>
        <dbReference type="EMBL" id="GAA4697759.1"/>
    </source>
</evidence>
<gene>
    <name evidence="2" type="ORF">GCM10025781_14800</name>
</gene>